<feature type="compositionally biased region" description="Polar residues" evidence="1">
    <location>
        <begin position="266"/>
        <end position="279"/>
    </location>
</feature>
<evidence type="ECO:0000313" key="2">
    <source>
        <dbReference type="EMBL" id="TDU69443.1"/>
    </source>
</evidence>
<dbReference type="OrthoDB" id="195567at2"/>
<protein>
    <submittedName>
        <fullName evidence="2">Uncharacterized protein</fullName>
    </submittedName>
</protein>
<evidence type="ECO:0000313" key="3">
    <source>
        <dbReference type="Proteomes" id="UP000295662"/>
    </source>
</evidence>
<sequence>MSKIDEIESSKLQSRISDLEHQLSSSGASVGSSTSMLVGILNEAKKQLTGLQMKEQSHNDEERRKADAQLVAVVHLVTQETALNQRERQQYGAFIQEEFFTKNDFNELENFYASAWDRLTAGGKAQMSHRVWEGVRRDEYQFSELPDEVKEKEAQSVRDMLSALKEMPPEMKRIPVTDRNDFTRAWDSGRKDEAYTVLDRSSFKENVAISTTPVLERNGEVHQTSSRRELADNEQVNEVEVPSPPRNSVRNGGKVFSTDLLAGLDNSASKPTDLPTPTGNVERGPQ</sequence>
<dbReference type="AlphaFoldDB" id="A0A4V3FF50"/>
<feature type="region of interest" description="Disordered" evidence="1">
    <location>
        <begin position="218"/>
        <end position="286"/>
    </location>
</feature>
<evidence type="ECO:0000256" key="1">
    <source>
        <dbReference type="SAM" id="MobiDB-lite"/>
    </source>
</evidence>
<gene>
    <name evidence="2" type="ORF">EI77_03098</name>
</gene>
<dbReference type="Proteomes" id="UP000295662">
    <property type="component" value="Unassembled WGS sequence"/>
</dbReference>
<accession>A0A4V3FF50</accession>
<proteinExistence type="predicted"/>
<name>A0A4V3FF50_9BACT</name>
<dbReference type="RefSeq" id="WP_133796126.1">
    <property type="nucleotide sequence ID" value="NZ_SOCA01000005.1"/>
</dbReference>
<dbReference type="EMBL" id="SOCA01000005">
    <property type="protein sequence ID" value="TDU69443.1"/>
    <property type="molecule type" value="Genomic_DNA"/>
</dbReference>
<keyword evidence="3" id="KW-1185">Reference proteome</keyword>
<comment type="caution">
    <text evidence="2">The sequence shown here is derived from an EMBL/GenBank/DDBJ whole genome shotgun (WGS) entry which is preliminary data.</text>
</comment>
<organism evidence="2 3">
    <name type="scientific">Prosthecobacter fusiformis</name>
    <dbReference type="NCBI Taxonomy" id="48464"/>
    <lineage>
        <taxon>Bacteria</taxon>
        <taxon>Pseudomonadati</taxon>
        <taxon>Verrucomicrobiota</taxon>
        <taxon>Verrucomicrobiia</taxon>
        <taxon>Verrucomicrobiales</taxon>
        <taxon>Verrucomicrobiaceae</taxon>
        <taxon>Prosthecobacter</taxon>
    </lineage>
</organism>
<reference evidence="2 3" key="1">
    <citation type="submission" date="2019-03" db="EMBL/GenBank/DDBJ databases">
        <title>Genomic Encyclopedia of Archaeal and Bacterial Type Strains, Phase II (KMG-II): from individual species to whole genera.</title>
        <authorList>
            <person name="Goeker M."/>
        </authorList>
    </citation>
    <scope>NUCLEOTIDE SEQUENCE [LARGE SCALE GENOMIC DNA]</scope>
    <source>
        <strain evidence="2 3">ATCC 25309</strain>
    </source>
</reference>